<dbReference type="GO" id="GO:0000272">
    <property type="term" value="P:polysaccharide catabolic process"/>
    <property type="evidence" value="ECO:0007669"/>
    <property type="project" value="UniProtKB-KW"/>
</dbReference>
<accession>A0A4R0R8M5</accession>
<proteinExistence type="inferred from homology"/>
<evidence type="ECO:0000256" key="3">
    <source>
        <dbReference type="ARBA" id="ARBA00023024"/>
    </source>
</evidence>
<dbReference type="Gene3D" id="3.30.1520.10">
    <property type="entry name" value="Phox-like domain"/>
    <property type="match status" value="1"/>
</dbReference>
<dbReference type="GO" id="GO:0035091">
    <property type="term" value="F:phosphatidylinositol binding"/>
    <property type="evidence" value="ECO:0007669"/>
    <property type="project" value="InterPro"/>
</dbReference>
<dbReference type="AlphaFoldDB" id="A0A4R0R8M5"/>
<keyword evidence="6" id="KW-0624">Polysaccharide degradation</keyword>
<dbReference type="InterPro" id="IPR050314">
    <property type="entry name" value="Glycosyl_Hydrlase_18"/>
</dbReference>
<dbReference type="OrthoDB" id="73875at2759"/>
<sequence>MPTTVEIIQHTTASAPRPHVLYHVDIASVDGPKTQVTKRYSDFVDLHAKIDDAYILPPKRILATTFLPTAWVDDALIAERKAGLSAYLNALLTAPTYKTNPVLASFLQTSSTASSGSFSLEDALPSTLTRTAALSAQKQLVANGVVHAAATPIAAAYYPDWSVDSWPPENLDYSKFDVLFFAFATPNSSSGISWDAGATSILQRLVKSARNSGHGTRIVLSIGGWGGSYWFSQAMSSSGNRTTFVNAAVNAVNTYGLDGIDIDWEYPNESGAGNPHSSSDAANLLSFFTSLRSSLGSSKIISAAVTCLPWVGSNGSPLTNVSSYAAQLTYANIMNYDTWGASANPGPNAPLGNLCGTSRQPQASAQAALKQWTAAGFPASKLLLGLPLYGYVSNSTATTLTGIAMPPAGFDLQAYKERVMGLPVRNPDALMCPLPGKQGEPGVGEGEPSFLSGKHERARPVKTTAEFSAKAAGDLSSYTGQQIPFNQLVALGALKKSGSVYVQANGYNEGWDDCSDTPFLFDVARRTVVTYDDTYSLGDKATFAKQNGMAGCFTWSLDQDDGYTLQNVIRSSLGK</sequence>
<evidence type="ECO:0000256" key="7">
    <source>
        <dbReference type="RuleBase" id="RU000489"/>
    </source>
</evidence>
<protein>
    <submittedName>
        <fullName evidence="11">Uncharacterized protein</fullName>
    </submittedName>
</protein>
<evidence type="ECO:0000256" key="4">
    <source>
        <dbReference type="ARBA" id="ARBA00023277"/>
    </source>
</evidence>
<dbReference type="SUPFAM" id="SSF64268">
    <property type="entry name" value="PX domain"/>
    <property type="match status" value="1"/>
</dbReference>
<keyword evidence="12" id="KW-1185">Reference proteome</keyword>
<dbReference type="InterPro" id="IPR001579">
    <property type="entry name" value="Glyco_hydro_18_chit_AS"/>
</dbReference>
<dbReference type="SMART" id="SM00636">
    <property type="entry name" value="Glyco_18"/>
    <property type="match status" value="1"/>
</dbReference>
<dbReference type="PROSITE" id="PS50195">
    <property type="entry name" value="PX"/>
    <property type="match status" value="1"/>
</dbReference>
<keyword evidence="3" id="KW-0146">Chitin degradation</keyword>
<dbReference type="GO" id="GO:0006032">
    <property type="term" value="P:chitin catabolic process"/>
    <property type="evidence" value="ECO:0007669"/>
    <property type="project" value="UniProtKB-KW"/>
</dbReference>
<dbReference type="InterPro" id="IPR017853">
    <property type="entry name" value="GH"/>
</dbReference>
<gene>
    <name evidence="11" type="ORF">EIP91_006187</name>
</gene>
<comment type="similarity">
    <text evidence="8">Belongs to the glycosyl hydrolase 18 family.</text>
</comment>
<evidence type="ECO:0000256" key="1">
    <source>
        <dbReference type="ARBA" id="ARBA00000822"/>
    </source>
</evidence>
<keyword evidence="2 7" id="KW-0378">Hydrolase</keyword>
<dbReference type="PROSITE" id="PS01095">
    <property type="entry name" value="GH18_1"/>
    <property type="match status" value="1"/>
</dbReference>
<dbReference type="InterPro" id="IPR029070">
    <property type="entry name" value="Chitinase_insertion_sf"/>
</dbReference>
<comment type="caution">
    <text evidence="11">The sequence shown here is derived from an EMBL/GenBank/DDBJ whole genome shotgun (WGS) entry which is preliminary data.</text>
</comment>
<dbReference type="Gene3D" id="3.10.50.10">
    <property type="match status" value="1"/>
</dbReference>
<evidence type="ECO:0000259" key="9">
    <source>
        <dbReference type="PROSITE" id="PS50195"/>
    </source>
</evidence>
<dbReference type="EMBL" id="RWJN01000333">
    <property type="protein sequence ID" value="TCD62956.1"/>
    <property type="molecule type" value="Genomic_DNA"/>
</dbReference>
<feature type="domain" description="GH18" evidence="10">
    <location>
        <begin position="152"/>
        <end position="575"/>
    </location>
</feature>
<evidence type="ECO:0000313" key="12">
    <source>
        <dbReference type="Proteomes" id="UP000292702"/>
    </source>
</evidence>
<evidence type="ECO:0000259" key="10">
    <source>
        <dbReference type="PROSITE" id="PS51910"/>
    </source>
</evidence>
<keyword evidence="4" id="KW-0119">Carbohydrate metabolism</keyword>
<dbReference type="InterPro" id="IPR001223">
    <property type="entry name" value="Glyco_hydro18_cat"/>
</dbReference>
<organism evidence="11 12">
    <name type="scientific">Steccherinum ochraceum</name>
    <dbReference type="NCBI Taxonomy" id="92696"/>
    <lineage>
        <taxon>Eukaryota</taxon>
        <taxon>Fungi</taxon>
        <taxon>Dikarya</taxon>
        <taxon>Basidiomycota</taxon>
        <taxon>Agaricomycotina</taxon>
        <taxon>Agaricomycetes</taxon>
        <taxon>Polyporales</taxon>
        <taxon>Steccherinaceae</taxon>
        <taxon>Steccherinum</taxon>
    </lineage>
</organism>
<dbReference type="Pfam" id="PF00787">
    <property type="entry name" value="PX"/>
    <property type="match status" value="1"/>
</dbReference>
<evidence type="ECO:0000256" key="2">
    <source>
        <dbReference type="ARBA" id="ARBA00022801"/>
    </source>
</evidence>
<dbReference type="Gene3D" id="3.20.20.80">
    <property type="entry name" value="Glycosidases"/>
    <property type="match status" value="2"/>
</dbReference>
<dbReference type="PROSITE" id="PS51910">
    <property type="entry name" value="GH18_2"/>
    <property type="match status" value="1"/>
</dbReference>
<dbReference type="GO" id="GO:0008843">
    <property type="term" value="F:endochitinase activity"/>
    <property type="evidence" value="ECO:0007669"/>
    <property type="project" value="UniProtKB-EC"/>
</dbReference>
<reference evidence="11 12" key="1">
    <citation type="submission" date="2018-11" db="EMBL/GenBank/DDBJ databases">
        <title>Genome assembly of Steccherinum ochraceum LE-BIN_3174, the white-rot fungus of the Steccherinaceae family (The Residual Polyporoid clade, Polyporales, Basidiomycota).</title>
        <authorList>
            <person name="Fedorova T.V."/>
            <person name="Glazunova O.A."/>
            <person name="Landesman E.O."/>
            <person name="Moiseenko K.V."/>
            <person name="Psurtseva N.V."/>
            <person name="Savinova O.S."/>
            <person name="Shakhova N.V."/>
            <person name="Tyazhelova T.V."/>
            <person name="Vasina D.V."/>
        </authorList>
    </citation>
    <scope>NUCLEOTIDE SEQUENCE [LARGE SCALE GENOMIC DNA]</scope>
    <source>
        <strain evidence="11 12">LE-BIN_3174</strain>
    </source>
</reference>
<evidence type="ECO:0000256" key="5">
    <source>
        <dbReference type="ARBA" id="ARBA00023295"/>
    </source>
</evidence>
<dbReference type="SMART" id="SM00312">
    <property type="entry name" value="PX"/>
    <property type="match status" value="1"/>
</dbReference>
<dbReference type="InterPro" id="IPR001683">
    <property type="entry name" value="PX_dom"/>
</dbReference>
<name>A0A4R0R8M5_9APHY</name>
<dbReference type="Pfam" id="PF00704">
    <property type="entry name" value="Glyco_hydro_18"/>
    <property type="match status" value="1"/>
</dbReference>
<dbReference type="InterPro" id="IPR036871">
    <property type="entry name" value="PX_dom_sf"/>
</dbReference>
<dbReference type="PANTHER" id="PTHR11177:SF317">
    <property type="entry name" value="CHITINASE 12-RELATED"/>
    <property type="match status" value="1"/>
</dbReference>
<evidence type="ECO:0000313" key="11">
    <source>
        <dbReference type="EMBL" id="TCD62956.1"/>
    </source>
</evidence>
<feature type="domain" description="PX" evidence="9">
    <location>
        <begin position="1"/>
        <end position="114"/>
    </location>
</feature>
<dbReference type="STRING" id="92696.A0A4R0R8M5"/>
<evidence type="ECO:0000256" key="8">
    <source>
        <dbReference type="RuleBase" id="RU004453"/>
    </source>
</evidence>
<keyword evidence="5 7" id="KW-0326">Glycosidase</keyword>
<dbReference type="InterPro" id="IPR011583">
    <property type="entry name" value="Chitinase_II/V-like_cat"/>
</dbReference>
<dbReference type="PANTHER" id="PTHR11177">
    <property type="entry name" value="CHITINASE"/>
    <property type="match status" value="1"/>
</dbReference>
<comment type="catalytic activity">
    <reaction evidence="1">
        <text>Random endo-hydrolysis of N-acetyl-beta-D-glucosaminide (1-&gt;4)-beta-linkages in chitin and chitodextrins.</text>
        <dbReference type="EC" id="3.2.1.14"/>
    </reaction>
</comment>
<dbReference type="GO" id="GO:0008061">
    <property type="term" value="F:chitin binding"/>
    <property type="evidence" value="ECO:0007669"/>
    <property type="project" value="InterPro"/>
</dbReference>
<dbReference type="GO" id="GO:0005576">
    <property type="term" value="C:extracellular region"/>
    <property type="evidence" value="ECO:0007669"/>
    <property type="project" value="TreeGrafter"/>
</dbReference>
<dbReference type="SUPFAM" id="SSF51445">
    <property type="entry name" value="(Trans)glycosidases"/>
    <property type="match status" value="1"/>
</dbReference>
<dbReference type="Proteomes" id="UP000292702">
    <property type="component" value="Unassembled WGS sequence"/>
</dbReference>
<evidence type="ECO:0000256" key="6">
    <source>
        <dbReference type="ARBA" id="ARBA00023326"/>
    </source>
</evidence>